<evidence type="ECO:0000313" key="4">
    <source>
        <dbReference type="EMBL" id="CAD9330941.1"/>
    </source>
</evidence>
<feature type="compositionally biased region" description="Basic and acidic residues" evidence="2">
    <location>
        <begin position="433"/>
        <end position="444"/>
    </location>
</feature>
<name>A0A7S2EDV1_9STRA</name>
<gene>
    <name evidence="4" type="ORF">DBRI1063_LOCUS11557</name>
</gene>
<accession>A0A7S2EDV1</accession>
<proteinExistence type="predicted"/>
<dbReference type="EMBL" id="HBGN01018092">
    <property type="protein sequence ID" value="CAD9330941.1"/>
    <property type="molecule type" value="Transcribed_RNA"/>
</dbReference>
<evidence type="ECO:0000256" key="1">
    <source>
        <dbReference type="SAM" id="Coils"/>
    </source>
</evidence>
<sequence>MLSSSKIWFAISVAFALFSSSLKASSGALALSNGPRRKHNLETKISQNKNAVPVVSSKLSSLPYNRLDRRAALTRLIMPPALVGISALLPNPAFASDKIIVIRLLTGSTPLGLEFADMLVGENFDEPAVIVKSASISGGIGYSQNARVGMIVLDYENKESLLNKLESGPYPLELRLYNPNAIEEVVVEETEEKQEGEEVAAAKEEVAAVAKEEAAAVAKEEVADVAEEEVAAVKEEVAAVAKADVNSQTASEAKSKPEQKSKARNNAGSFDWDTESEKITPAAKMKKESTSTEAPPTKEDQNATPVAKQETKTVDVTPTVKQEAKTENPPPAATQDTKPKKASPPAISKVFVPPPVVKTPKTDAISKVAQIAANPPAASQDSEAPFVFPTFLKKDILLGSIAAISLGLLTGSVTKKEEDEFDIHANWPSTVPESEKPRHLRTDKQSPPPKPETTPPPLPEPMEEDIVSVTEEAVASPPPEPMEEEPVLVEEVVGVETMDTTSHSVPVESSSVDISMQEPEIVGHVNGASPTEPTEPTVPTTYEEYMKQRQAGMF</sequence>
<evidence type="ECO:0000256" key="2">
    <source>
        <dbReference type="SAM" id="MobiDB-lite"/>
    </source>
</evidence>
<feature type="region of interest" description="Disordered" evidence="2">
    <location>
        <begin position="243"/>
        <end position="359"/>
    </location>
</feature>
<feature type="region of interest" description="Disordered" evidence="2">
    <location>
        <begin position="424"/>
        <end position="485"/>
    </location>
</feature>
<evidence type="ECO:0000256" key="3">
    <source>
        <dbReference type="SAM" id="SignalP"/>
    </source>
</evidence>
<feature type="signal peptide" evidence="3">
    <location>
        <begin position="1"/>
        <end position="24"/>
    </location>
</feature>
<dbReference type="AlphaFoldDB" id="A0A7S2EDV1"/>
<feature type="chain" id="PRO_5030638812" evidence="3">
    <location>
        <begin position="25"/>
        <end position="554"/>
    </location>
</feature>
<feature type="compositionally biased region" description="Basic and acidic residues" evidence="2">
    <location>
        <begin position="285"/>
        <end position="301"/>
    </location>
</feature>
<feature type="compositionally biased region" description="Pro residues" evidence="2">
    <location>
        <begin position="446"/>
        <end position="460"/>
    </location>
</feature>
<keyword evidence="3" id="KW-0732">Signal</keyword>
<protein>
    <submittedName>
        <fullName evidence="4">Uncharacterized protein</fullName>
    </submittedName>
</protein>
<feature type="coiled-coil region" evidence="1">
    <location>
        <begin position="209"/>
        <end position="243"/>
    </location>
</feature>
<organism evidence="4">
    <name type="scientific">Ditylum brightwellii</name>
    <dbReference type="NCBI Taxonomy" id="49249"/>
    <lineage>
        <taxon>Eukaryota</taxon>
        <taxon>Sar</taxon>
        <taxon>Stramenopiles</taxon>
        <taxon>Ochrophyta</taxon>
        <taxon>Bacillariophyta</taxon>
        <taxon>Mediophyceae</taxon>
        <taxon>Lithodesmiophycidae</taxon>
        <taxon>Lithodesmiales</taxon>
        <taxon>Lithodesmiaceae</taxon>
        <taxon>Ditylum</taxon>
    </lineage>
</organism>
<keyword evidence="1" id="KW-0175">Coiled coil</keyword>
<reference evidence="4" key="1">
    <citation type="submission" date="2021-01" db="EMBL/GenBank/DDBJ databases">
        <authorList>
            <person name="Corre E."/>
            <person name="Pelletier E."/>
            <person name="Niang G."/>
            <person name="Scheremetjew M."/>
            <person name="Finn R."/>
            <person name="Kale V."/>
            <person name="Holt S."/>
            <person name="Cochrane G."/>
            <person name="Meng A."/>
            <person name="Brown T."/>
            <person name="Cohen L."/>
        </authorList>
    </citation>
    <scope>NUCLEOTIDE SEQUENCE</scope>
    <source>
        <strain evidence="4">Pop2</strain>
    </source>
</reference>